<comment type="similarity">
    <text evidence="7">Belongs to the zinc-associated anti-sigma factor (ZAS) superfamily. Anti-sigma-W factor family.</text>
</comment>
<dbReference type="PANTHER" id="PTHR37461">
    <property type="entry name" value="ANTI-SIGMA-K FACTOR RSKA"/>
    <property type="match status" value="1"/>
</dbReference>
<evidence type="ECO:0000256" key="3">
    <source>
        <dbReference type="ARBA" id="ARBA00022475"/>
    </source>
</evidence>
<feature type="domain" description="Anti-sigma K factor RskA C-terminal" evidence="12">
    <location>
        <begin position="122"/>
        <end position="256"/>
    </location>
</feature>
<keyword evidence="4" id="KW-0812">Transmembrane</keyword>
<evidence type="ECO:0000256" key="11">
    <source>
        <dbReference type="SAM" id="MobiDB-lite"/>
    </source>
</evidence>
<dbReference type="EMBL" id="JBJHQH010000007">
    <property type="protein sequence ID" value="MFK9092191.1"/>
    <property type="molecule type" value="Genomic_DNA"/>
</dbReference>
<dbReference type="Pfam" id="PF13490">
    <property type="entry name" value="zf-HC2"/>
    <property type="match status" value="1"/>
</dbReference>
<dbReference type="InterPro" id="IPR041916">
    <property type="entry name" value="Anti_sigma_zinc_sf"/>
</dbReference>
<evidence type="ECO:0000259" key="12">
    <source>
        <dbReference type="Pfam" id="PF10099"/>
    </source>
</evidence>
<dbReference type="Pfam" id="PF10099">
    <property type="entry name" value="RskA_C"/>
    <property type="match status" value="1"/>
</dbReference>
<name>A0ABW8RFD7_9BACI</name>
<comment type="caution">
    <text evidence="14">The sequence shown here is derived from an EMBL/GenBank/DDBJ whole genome shotgun (WGS) entry which is preliminary data.</text>
</comment>
<accession>A0ABW8RFD7</accession>
<evidence type="ECO:0000256" key="1">
    <source>
        <dbReference type="ARBA" id="ARBA00004167"/>
    </source>
</evidence>
<evidence type="ECO:0000256" key="9">
    <source>
        <dbReference type="ARBA" id="ARBA00029829"/>
    </source>
</evidence>
<dbReference type="Proteomes" id="UP001623041">
    <property type="component" value="Unassembled WGS sequence"/>
</dbReference>
<feature type="region of interest" description="Disordered" evidence="11">
    <location>
        <begin position="239"/>
        <end position="263"/>
    </location>
</feature>
<reference evidence="14 15" key="1">
    <citation type="submission" date="2024-11" db="EMBL/GenBank/DDBJ databases">
        <authorList>
            <person name="Lucas J.A."/>
        </authorList>
    </citation>
    <scope>NUCLEOTIDE SEQUENCE [LARGE SCALE GENOMIC DNA]</scope>
    <source>
        <strain evidence="14 15">Z 5.4</strain>
    </source>
</reference>
<evidence type="ECO:0000256" key="2">
    <source>
        <dbReference type="ARBA" id="ARBA00004236"/>
    </source>
</evidence>
<keyword evidence="15" id="KW-1185">Reference proteome</keyword>
<sequence length="263" mass="29277">MENRCENLSLYIIGELSVNEMAQFEQHLITCNHCRKEVNSLKETWQMLSYDVEEMDVPKSLKAEVMDFIFQENSTESLVKAKAAENVATSQVQEGELKKRGYLDWLKAFLGKQFSPLSTGITAVLLLGLIGLFWSNHQLKENITVLENKASSQTQIVQTFDLKGLNLAAAASGSAYLLEEDRDTVLVIELSKLPSTKDEEVYQVWLLKNGNRQSAGTLKPDPNGNGIITSRLPKDLSFDDIGITLEPNPNNTQPQGQKVLGTS</sequence>
<protein>
    <recommendedName>
        <fullName evidence="8">Anti-sigma-W factor RsiW</fullName>
    </recommendedName>
    <alternativeName>
        <fullName evidence="10">Regulator of SigK</fullName>
    </alternativeName>
    <alternativeName>
        <fullName evidence="9">Sigma-K anti-sigma factor RskA</fullName>
    </alternativeName>
</protein>
<evidence type="ECO:0000256" key="6">
    <source>
        <dbReference type="ARBA" id="ARBA00023136"/>
    </source>
</evidence>
<keyword evidence="6" id="KW-0472">Membrane</keyword>
<evidence type="ECO:0000256" key="10">
    <source>
        <dbReference type="ARBA" id="ARBA00030803"/>
    </source>
</evidence>
<evidence type="ECO:0000256" key="8">
    <source>
        <dbReference type="ARBA" id="ARBA00024438"/>
    </source>
</evidence>
<evidence type="ECO:0000256" key="4">
    <source>
        <dbReference type="ARBA" id="ARBA00022692"/>
    </source>
</evidence>
<dbReference type="InterPro" id="IPR027383">
    <property type="entry name" value="Znf_put"/>
</dbReference>
<gene>
    <name evidence="14" type="ORF">ACJEBI_11950</name>
</gene>
<proteinExistence type="inferred from homology"/>
<comment type="subcellular location">
    <subcellularLocation>
        <location evidence="2">Cell membrane</location>
    </subcellularLocation>
    <subcellularLocation>
        <location evidence="1">Membrane</location>
        <topology evidence="1">Single-pass membrane protein</topology>
    </subcellularLocation>
</comment>
<dbReference type="InterPro" id="IPR051474">
    <property type="entry name" value="Anti-sigma-K/W_factor"/>
</dbReference>
<evidence type="ECO:0000313" key="15">
    <source>
        <dbReference type="Proteomes" id="UP001623041"/>
    </source>
</evidence>
<evidence type="ECO:0000256" key="7">
    <source>
        <dbReference type="ARBA" id="ARBA00024353"/>
    </source>
</evidence>
<feature type="domain" description="Putative zinc-finger" evidence="13">
    <location>
        <begin position="6"/>
        <end position="35"/>
    </location>
</feature>
<evidence type="ECO:0000313" key="14">
    <source>
        <dbReference type="EMBL" id="MFK9092191.1"/>
    </source>
</evidence>
<dbReference type="Gene3D" id="1.10.10.1320">
    <property type="entry name" value="Anti-sigma factor, zinc-finger domain"/>
    <property type="match status" value="1"/>
</dbReference>
<evidence type="ECO:0000259" key="13">
    <source>
        <dbReference type="Pfam" id="PF13490"/>
    </source>
</evidence>
<dbReference type="PANTHER" id="PTHR37461:SF1">
    <property type="entry name" value="ANTI-SIGMA-K FACTOR RSKA"/>
    <property type="match status" value="1"/>
</dbReference>
<feature type="compositionally biased region" description="Polar residues" evidence="11">
    <location>
        <begin position="247"/>
        <end position="263"/>
    </location>
</feature>
<organism evidence="14 15">
    <name type="scientific">Bacillus salipaludis</name>
    <dbReference type="NCBI Taxonomy" id="2547811"/>
    <lineage>
        <taxon>Bacteria</taxon>
        <taxon>Bacillati</taxon>
        <taxon>Bacillota</taxon>
        <taxon>Bacilli</taxon>
        <taxon>Bacillales</taxon>
        <taxon>Bacillaceae</taxon>
        <taxon>Bacillus</taxon>
    </lineage>
</organism>
<keyword evidence="3" id="KW-1003">Cell membrane</keyword>
<dbReference type="InterPro" id="IPR018764">
    <property type="entry name" value="RskA_C"/>
</dbReference>
<evidence type="ECO:0000256" key="5">
    <source>
        <dbReference type="ARBA" id="ARBA00022989"/>
    </source>
</evidence>
<dbReference type="RefSeq" id="WP_406580793.1">
    <property type="nucleotide sequence ID" value="NZ_JBJHQH010000007.1"/>
</dbReference>
<keyword evidence="5" id="KW-1133">Transmembrane helix</keyword>